<dbReference type="Proteomes" id="UP000326546">
    <property type="component" value="Chromosome"/>
</dbReference>
<accession>A0A5J6V5V3</accession>
<reference evidence="2 3" key="1">
    <citation type="submission" date="2019-09" db="EMBL/GenBank/DDBJ databases">
        <title>Serinicoccus pratensis sp. nov., isolated from meadow soil.</title>
        <authorList>
            <person name="Zhang W."/>
        </authorList>
    </citation>
    <scope>NUCLEOTIDE SEQUENCE [LARGE SCALE GENOMIC DNA]</scope>
    <source>
        <strain evidence="2 3">W204</strain>
    </source>
</reference>
<gene>
    <name evidence="2" type="ORF">FY030_06460</name>
</gene>
<organism evidence="2 3">
    <name type="scientific">Ornithinimicrobium pratense</name>
    <dbReference type="NCBI Taxonomy" id="2593973"/>
    <lineage>
        <taxon>Bacteria</taxon>
        <taxon>Bacillati</taxon>
        <taxon>Actinomycetota</taxon>
        <taxon>Actinomycetes</taxon>
        <taxon>Micrococcales</taxon>
        <taxon>Ornithinimicrobiaceae</taxon>
        <taxon>Ornithinimicrobium</taxon>
    </lineage>
</organism>
<sequence>MASLTVSVAVLTSCASTDGFSDLDRERQANDSPPETLDFADDDEILLDSSRSVGTYEGAELWLARTSDDGVCLIAYTDEMDWVVGCSDIPPLGVSGSPGSFIVVSDGQDPPENATRISDNVFGL</sequence>
<dbReference type="RefSeq" id="WP_158060791.1">
    <property type="nucleotide sequence ID" value="NZ_CP044427.1"/>
</dbReference>
<dbReference type="EMBL" id="CP044427">
    <property type="protein sequence ID" value="QFG68403.1"/>
    <property type="molecule type" value="Genomic_DNA"/>
</dbReference>
<proteinExistence type="predicted"/>
<name>A0A5J6V5V3_9MICO</name>
<feature type="region of interest" description="Disordered" evidence="1">
    <location>
        <begin position="21"/>
        <end position="43"/>
    </location>
</feature>
<evidence type="ECO:0000256" key="1">
    <source>
        <dbReference type="SAM" id="MobiDB-lite"/>
    </source>
</evidence>
<dbReference type="KEGG" id="serw:FY030_06460"/>
<dbReference type="OrthoDB" id="5113452at2"/>
<keyword evidence="3" id="KW-1185">Reference proteome</keyword>
<protein>
    <submittedName>
        <fullName evidence="2">Uncharacterized protein</fullName>
    </submittedName>
</protein>
<evidence type="ECO:0000313" key="2">
    <source>
        <dbReference type="EMBL" id="QFG68403.1"/>
    </source>
</evidence>
<evidence type="ECO:0000313" key="3">
    <source>
        <dbReference type="Proteomes" id="UP000326546"/>
    </source>
</evidence>
<dbReference type="AlphaFoldDB" id="A0A5J6V5V3"/>